<dbReference type="RefSeq" id="WP_073271550.1">
    <property type="nucleotide sequence ID" value="NZ_FQVA01000001.1"/>
</dbReference>
<reference evidence="3" key="1">
    <citation type="submission" date="2016-11" db="EMBL/GenBank/DDBJ databases">
        <authorList>
            <person name="Varghese N."/>
            <person name="Submissions S."/>
        </authorList>
    </citation>
    <scope>NUCLEOTIDE SEQUENCE [LARGE SCALE GENOMIC DNA]</scope>
    <source>
        <strain evidence="3">CGMCC 1.7063</strain>
    </source>
</reference>
<evidence type="ECO:0008006" key="4">
    <source>
        <dbReference type="Google" id="ProtNLM"/>
    </source>
</evidence>
<keyword evidence="1" id="KW-0732">Signal</keyword>
<gene>
    <name evidence="2" type="ORF">SAMN04487965_0744</name>
</gene>
<keyword evidence="3" id="KW-1185">Reference proteome</keyword>
<organism evidence="2 3">
    <name type="scientific">Microbulbifer donghaiensis</name>
    <dbReference type="NCBI Taxonomy" id="494016"/>
    <lineage>
        <taxon>Bacteria</taxon>
        <taxon>Pseudomonadati</taxon>
        <taxon>Pseudomonadota</taxon>
        <taxon>Gammaproteobacteria</taxon>
        <taxon>Cellvibrionales</taxon>
        <taxon>Microbulbiferaceae</taxon>
        <taxon>Microbulbifer</taxon>
    </lineage>
</organism>
<name>A0A1M4WPU5_9GAMM</name>
<evidence type="ECO:0000313" key="3">
    <source>
        <dbReference type="Proteomes" id="UP000184170"/>
    </source>
</evidence>
<evidence type="ECO:0000256" key="1">
    <source>
        <dbReference type="SAM" id="SignalP"/>
    </source>
</evidence>
<protein>
    <recommendedName>
        <fullName evidence="4">Phytase-like domain-containing protein</fullName>
    </recommendedName>
</protein>
<proteinExistence type="predicted"/>
<dbReference type="AlphaFoldDB" id="A0A1M4WPU5"/>
<accession>A0A1M4WPU5</accession>
<feature type="signal peptide" evidence="1">
    <location>
        <begin position="1"/>
        <end position="20"/>
    </location>
</feature>
<dbReference type="OrthoDB" id="6195379at2"/>
<dbReference type="EMBL" id="FQVA01000001">
    <property type="protein sequence ID" value="SHE83190.1"/>
    <property type="molecule type" value="Genomic_DNA"/>
</dbReference>
<dbReference type="STRING" id="494016.SAMN04487965_0744"/>
<evidence type="ECO:0000313" key="2">
    <source>
        <dbReference type="EMBL" id="SHE83190.1"/>
    </source>
</evidence>
<dbReference type="Proteomes" id="UP000184170">
    <property type="component" value="Unassembled WGS sequence"/>
</dbReference>
<feature type="chain" id="PRO_5009908143" description="Phytase-like domain-containing protein" evidence="1">
    <location>
        <begin position="21"/>
        <end position="318"/>
    </location>
</feature>
<sequence>MFKSLLFSTLCILLPPLAAAVPVTPAKLVASYWLDHSAGLDISGLSFCNGELLAVSDKNSAGFYAVRIGPGSAQLEYRPLAVGLETPPMESEGLKARLVTLLQPAPAADFEGITCDEQGVFLVSERHHRIAVVAPSLRAAWMSRRWSEAARERGYMQKFNGASEGLVKAGGDFWIAIERDRRGLVRFAQGSNLPEFFELPAAAGLDFRGRSLDLTGLAFYDGDLFTLERNAFAVCRRSLADLQAKWCIEYRVIEEAPENVYRETRYGKGEGLAVDESGIYVVLDNNNVGRAADPGDRRALLLHLAFPEGFGESEVSLP</sequence>